<evidence type="ECO:0000256" key="1">
    <source>
        <dbReference type="SAM" id="SignalP"/>
    </source>
</evidence>
<keyword evidence="1" id="KW-0732">Signal</keyword>
<accession>A0A7K0K319</accession>
<evidence type="ECO:0008006" key="7">
    <source>
        <dbReference type="Google" id="ProtNLM"/>
    </source>
</evidence>
<evidence type="ECO:0000313" key="5">
    <source>
        <dbReference type="EMBL" id="MST49887.1"/>
    </source>
</evidence>
<organism evidence="5 6">
    <name type="scientific">Mobiluncus porci</name>
    <dbReference type="NCBI Taxonomy" id="2652278"/>
    <lineage>
        <taxon>Bacteria</taxon>
        <taxon>Bacillati</taxon>
        <taxon>Actinomycetota</taxon>
        <taxon>Actinomycetes</taxon>
        <taxon>Actinomycetales</taxon>
        <taxon>Actinomycetaceae</taxon>
        <taxon>Mobiluncus</taxon>
    </lineage>
</organism>
<dbReference type="InterPro" id="IPR018910">
    <property type="entry name" value="LpqB_C"/>
</dbReference>
<dbReference type="RefSeq" id="WP_154544982.1">
    <property type="nucleotide sequence ID" value="NZ_VUMY01000010.1"/>
</dbReference>
<dbReference type="Pfam" id="PF10647">
    <property type="entry name" value="Gmad1"/>
    <property type="match status" value="1"/>
</dbReference>
<dbReference type="Proteomes" id="UP000442535">
    <property type="component" value="Unassembled WGS sequence"/>
</dbReference>
<dbReference type="AlphaFoldDB" id="A0A7K0K319"/>
<evidence type="ECO:0000259" key="4">
    <source>
        <dbReference type="Pfam" id="PF25976"/>
    </source>
</evidence>
<comment type="caution">
    <text evidence="5">The sequence shown here is derived from an EMBL/GenBank/DDBJ whole genome shotgun (WGS) entry which is preliminary data.</text>
</comment>
<dbReference type="SUPFAM" id="SSF82171">
    <property type="entry name" value="DPP6 N-terminal domain-like"/>
    <property type="match status" value="1"/>
</dbReference>
<dbReference type="Pfam" id="PF25976">
    <property type="entry name" value="LpqB_N"/>
    <property type="match status" value="1"/>
</dbReference>
<feature type="signal peptide" evidence="1">
    <location>
        <begin position="1"/>
        <end position="34"/>
    </location>
</feature>
<evidence type="ECO:0000259" key="3">
    <source>
        <dbReference type="Pfam" id="PF10647"/>
    </source>
</evidence>
<feature type="domain" description="Lipoprotein LpqB N-terminal" evidence="4">
    <location>
        <begin position="52"/>
        <end position="173"/>
    </location>
</feature>
<feature type="domain" description="GerMN" evidence="2">
    <location>
        <begin position="181"/>
        <end position="292"/>
    </location>
</feature>
<gene>
    <name evidence="5" type="ORF">FYJ63_06510</name>
</gene>
<dbReference type="EMBL" id="VUMY01000010">
    <property type="protein sequence ID" value="MST49887.1"/>
    <property type="molecule type" value="Genomic_DNA"/>
</dbReference>
<keyword evidence="6" id="KW-1185">Reference proteome</keyword>
<dbReference type="InterPro" id="IPR059026">
    <property type="entry name" value="LpqB_N"/>
</dbReference>
<evidence type="ECO:0000313" key="6">
    <source>
        <dbReference type="Proteomes" id="UP000442535"/>
    </source>
</evidence>
<reference evidence="5 6" key="1">
    <citation type="submission" date="2019-08" db="EMBL/GenBank/DDBJ databases">
        <title>In-depth cultivation of the pig gut microbiome towards novel bacterial diversity and tailored functional studies.</title>
        <authorList>
            <person name="Wylensek D."/>
            <person name="Hitch T.C.A."/>
            <person name="Clavel T."/>
        </authorList>
    </citation>
    <scope>NUCLEOTIDE SEQUENCE [LARGE SCALE GENOMIC DNA]</scope>
    <source>
        <strain evidence="5 6">RF-GAM-744-WT-7</strain>
    </source>
</reference>
<protein>
    <recommendedName>
        <fullName evidence="7">Lipoprotein LpqB</fullName>
    </recommendedName>
</protein>
<proteinExistence type="predicted"/>
<dbReference type="Gene3D" id="2.120.10.30">
    <property type="entry name" value="TolB, C-terminal domain"/>
    <property type="match status" value="1"/>
</dbReference>
<feature type="chain" id="PRO_5029628975" description="Lipoprotein LpqB" evidence="1">
    <location>
        <begin position="35"/>
        <end position="556"/>
    </location>
</feature>
<dbReference type="InterPro" id="IPR019606">
    <property type="entry name" value="GerMN"/>
</dbReference>
<name>A0A7K0K319_9ACTO</name>
<sequence>MRSKTKVLVSLLGTGAVFSLSACVALPTSGQVQASEIEVGSNQPLLGLSAPGPVADGSPEEIVTGFIRACSAGFSDDFTVARSFLAPKAAVDWKPDTQVKIFDTNDGIDITVANDGAVEASAKAVGSVDENGKYSVTDSTALVQERFSLVKGADNQWRISSLEDGVILSQSAFSSIYASSPVYFLAPDHKDLVPDLRWYPRRRLSSYLVNALLAGPLEPLQTAATSVFLPGTTLRGGTVVVFDRVANVPLDTPQAFTDPHAIALAYWQIGATLRDVSGISAVSLSLGNVPLENTEPINDPSGTQNPVMVQDGNLIRLVSEKIEVLIPATALGNLTISHPAVSADGKTIVFTDTSGQRLYLWSRQTAVKLLEGRELLAPSVDRVGWIWSANRAKAGQVMALKPDGTRVDLDLPWQDSSELETVTVSPDGTRLAAMRRVNGKDQVTLALIVRDQNGSPLSLLGAQDVELGSEPVVSLAWVQGYSLVALTGTDDKTTVRIIPLFGPVSSLPGVKNASGLAAGKTENQIYLVTAAGELYQRSGRNWQHALSGVHDPTYPG</sequence>
<feature type="domain" description="Lipoprotein LpqB C-terminal" evidence="3">
    <location>
        <begin position="312"/>
        <end position="555"/>
    </location>
</feature>
<dbReference type="PROSITE" id="PS51257">
    <property type="entry name" value="PROKAR_LIPOPROTEIN"/>
    <property type="match status" value="1"/>
</dbReference>
<dbReference type="InterPro" id="IPR011042">
    <property type="entry name" value="6-blade_b-propeller_TolB-like"/>
</dbReference>
<dbReference type="Pfam" id="PF10646">
    <property type="entry name" value="Germane"/>
    <property type="match status" value="1"/>
</dbReference>
<evidence type="ECO:0000259" key="2">
    <source>
        <dbReference type="Pfam" id="PF10646"/>
    </source>
</evidence>